<name>A0A2P5EU66_TREOI</name>
<feature type="non-terminal residue" evidence="1">
    <location>
        <position position="1"/>
    </location>
</feature>
<dbReference type="EMBL" id="JXTC01000098">
    <property type="protein sequence ID" value="PON89083.1"/>
    <property type="molecule type" value="Genomic_DNA"/>
</dbReference>
<reference evidence="2" key="1">
    <citation type="submission" date="2016-06" db="EMBL/GenBank/DDBJ databases">
        <title>Parallel loss of symbiosis genes in relatives of nitrogen-fixing non-legume Parasponia.</title>
        <authorList>
            <person name="Van Velzen R."/>
            <person name="Holmer R."/>
            <person name="Bu F."/>
            <person name="Rutten L."/>
            <person name="Van Zeijl A."/>
            <person name="Liu W."/>
            <person name="Santuari L."/>
            <person name="Cao Q."/>
            <person name="Sharma T."/>
            <person name="Shen D."/>
            <person name="Roswanjaya Y."/>
            <person name="Wardhani T."/>
            <person name="Kalhor M.S."/>
            <person name="Jansen J."/>
            <person name="Van den Hoogen J."/>
            <person name="Gungor B."/>
            <person name="Hartog M."/>
            <person name="Hontelez J."/>
            <person name="Verver J."/>
            <person name="Yang W.-C."/>
            <person name="Schijlen E."/>
            <person name="Repin R."/>
            <person name="Schilthuizen M."/>
            <person name="Schranz E."/>
            <person name="Heidstra R."/>
            <person name="Miyata K."/>
            <person name="Fedorova E."/>
            <person name="Kohlen W."/>
            <person name="Bisseling T."/>
            <person name="Smit S."/>
            <person name="Geurts R."/>
        </authorList>
    </citation>
    <scope>NUCLEOTIDE SEQUENCE [LARGE SCALE GENOMIC DNA]</scope>
    <source>
        <strain evidence="2">cv. RG33-2</strain>
    </source>
</reference>
<evidence type="ECO:0000313" key="2">
    <source>
        <dbReference type="Proteomes" id="UP000237000"/>
    </source>
</evidence>
<evidence type="ECO:0000313" key="1">
    <source>
        <dbReference type="EMBL" id="PON89083.1"/>
    </source>
</evidence>
<gene>
    <name evidence="1" type="ORF">TorRG33x02_151580</name>
</gene>
<dbReference type="AlphaFoldDB" id="A0A2P5EU66"/>
<sequence>VIGWKLLELFLLRRLPTEAILKPILMPIVDLISLDCAGEVVSGSELSANNIRANMDVADRVKDSFEDENDAILGYELHRLGLLPIILDGPQPDLSSLARALASYDGSRLIFDVLSVSQVRFRKKKLEMNC</sequence>
<protein>
    <submittedName>
        <fullName evidence="1">Uncharacterized protein</fullName>
    </submittedName>
</protein>
<organism evidence="1 2">
    <name type="scientific">Trema orientale</name>
    <name type="common">Charcoal tree</name>
    <name type="synonym">Celtis orientalis</name>
    <dbReference type="NCBI Taxonomy" id="63057"/>
    <lineage>
        <taxon>Eukaryota</taxon>
        <taxon>Viridiplantae</taxon>
        <taxon>Streptophyta</taxon>
        <taxon>Embryophyta</taxon>
        <taxon>Tracheophyta</taxon>
        <taxon>Spermatophyta</taxon>
        <taxon>Magnoliopsida</taxon>
        <taxon>eudicotyledons</taxon>
        <taxon>Gunneridae</taxon>
        <taxon>Pentapetalae</taxon>
        <taxon>rosids</taxon>
        <taxon>fabids</taxon>
        <taxon>Rosales</taxon>
        <taxon>Cannabaceae</taxon>
        <taxon>Trema</taxon>
    </lineage>
</organism>
<dbReference type="InParanoid" id="A0A2P5EU66"/>
<accession>A0A2P5EU66</accession>
<dbReference type="OrthoDB" id="10452059at2759"/>
<proteinExistence type="predicted"/>
<comment type="caution">
    <text evidence="1">The sequence shown here is derived from an EMBL/GenBank/DDBJ whole genome shotgun (WGS) entry which is preliminary data.</text>
</comment>
<keyword evidence="2" id="KW-1185">Reference proteome</keyword>
<dbReference type="Proteomes" id="UP000237000">
    <property type="component" value="Unassembled WGS sequence"/>
</dbReference>